<proteinExistence type="predicted"/>
<reference evidence="1" key="1">
    <citation type="submission" date="2014-09" db="EMBL/GenBank/DDBJ databases">
        <authorList>
            <person name="Magalhaes I.L.F."/>
            <person name="Oliveira U."/>
            <person name="Santos F.R."/>
            <person name="Vidigal T.H.D.A."/>
            <person name="Brescovit A.D."/>
            <person name="Santos A.J."/>
        </authorList>
    </citation>
    <scope>NUCLEOTIDE SEQUENCE</scope>
    <source>
        <tissue evidence="1">Shoot tissue taken approximately 20 cm above the soil surface</tissue>
    </source>
</reference>
<accession>A0A0A8ZUA4</accession>
<dbReference type="AlphaFoldDB" id="A0A0A8ZUA4"/>
<protein>
    <submittedName>
        <fullName evidence="1">Uncharacterized protein</fullName>
    </submittedName>
</protein>
<reference evidence="1" key="2">
    <citation type="journal article" date="2015" name="Data Brief">
        <title>Shoot transcriptome of the giant reed, Arundo donax.</title>
        <authorList>
            <person name="Barrero R.A."/>
            <person name="Guerrero F.D."/>
            <person name="Moolhuijzen P."/>
            <person name="Goolsby J.A."/>
            <person name="Tidwell J."/>
            <person name="Bellgard S.E."/>
            <person name="Bellgard M.I."/>
        </authorList>
    </citation>
    <scope>NUCLEOTIDE SEQUENCE</scope>
    <source>
        <tissue evidence="1">Shoot tissue taken approximately 20 cm above the soil surface</tissue>
    </source>
</reference>
<evidence type="ECO:0000313" key="1">
    <source>
        <dbReference type="EMBL" id="JAD40355.1"/>
    </source>
</evidence>
<sequence length="27" mass="3174">MSLSRGRLKCKRGRMMWTSLPLIQPNL</sequence>
<organism evidence="1">
    <name type="scientific">Arundo donax</name>
    <name type="common">Giant reed</name>
    <name type="synonym">Donax arundinaceus</name>
    <dbReference type="NCBI Taxonomy" id="35708"/>
    <lineage>
        <taxon>Eukaryota</taxon>
        <taxon>Viridiplantae</taxon>
        <taxon>Streptophyta</taxon>
        <taxon>Embryophyta</taxon>
        <taxon>Tracheophyta</taxon>
        <taxon>Spermatophyta</taxon>
        <taxon>Magnoliopsida</taxon>
        <taxon>Liliopsida</taxon>
        <taxon>Poales</taxon>
        <taxon>Poaceae</taxon>
        <taxon>PACMAD clade</taxon>
        <taxon>Arundinoideae</taxon>
        <taxon>Arundineae</taxon>
        <taxon>Arundo</taxon>
    </lineage>
</organism>
<dbReference type="EMBL" id="GBRH01257540">
    <property type="protein sequence ID" value="JAD40355.1"/>
    <property type="molecule type" value="Transcribed_RNA"/>
</dbReference>
<name>A0A0A8ZUA4_ARUDO</name>